<keyword evidence="1" id="KW-0808">Transferase</keyword>
<comment type="caution">
    <text evidence="1">The sequence shown here is derived from an EMBL/GenBank/DDBJ whole genome shotgun (WGS) entry which is preliminary data.</text>
</comment>
<dbReference type="AlphaFoldDB" id="A0A5S4Y8H7"/>
<dbReference type="PANTHER" id="PTHR47183">
    <property type="entry name" value="GLUCOSE-1-PHOSPHATE CYTIDYLYLTRANSFERASE-RELATED"/>
    <property type="match status" value="1"/>
</dbReference>
<evidence type="ECO:0000313" key="2">
    <source>
        <dbReference type="Proteomes" id="UP000324797"/>
    </source>
</evidence>
<evidence type="ECO:0000313" key="1">
    <source>
        <dbReference type="EMBL" id="TYO60761.1"/>
    </source>
</evidence>
<accession>A0A5S4Y8H7</accession>
<dbReference type="EMBL" id="VSTH01000298">
    <property type="protein sequence ID" value="TYO60761.1"/>
    <property type="molecule type" value="Genomic_DNA"/>
</dbReference>
<protein>
    <submittedName>
        <fullName evidence="1">Glucose-1-phosphate cytidylyltransferase</fullName>
    </submittedName>
</protein>
<dbReference type="SUPFAM" id="SSF53448">
    <property type="entry name" value="Nucleotide-diphospho-sugar transferases"/>
    <property type="match status" value="1"/>
</dbReference>
<feature type="non-terminal residue" evidence="1">
    <location>
        <position position="1"/>
    </location>
</feature>
<reference evidence="1 2" key="1">
    <citation type="submission" date="2019-08" db="EMBL/GenBank/DDBJ databases">
        <title>Bradyrhizobium hipponensis sp. nov., a rhizobium isolated from a Lupinus angustifolius root nodule in Tunisia.</title>
        <authorList>
            <person name="Off K."/>
            <person name="Rejili M."/>
            <person name="Mars M."/>
            <person name="Brachmann A."/>
            <person name="Marin M."/>
        </authorList>
    </citation>
    <scope>NUCLEOTIDE SEQUENCE [LARGE SCALE GENOMIC DNA]</scope>
    <source>
        <strain evidence="2">aSej3</strain>
    </source>
</reference>
<keyword evidence="2" id="KW-1185">Reference proteome</keyword>
<dbReference type="Proteomes" id="UP000324797">
    <property type="component" value="Unassembled WGS sequence"/>
</dbReference>
<gene>
    <name evidence="1" type="ORF">FXV83_42120</name>
</gene>
<keyword evidence="1" id="KW-0548">Nucleotidyltransferase</keyword>
<dbReference type="Gene3D" id="3.90.550.10">
    <property type="entry name" value="Spore Coat Polysaccharide Biosynthesis Protein SpsA, Chain A"/>
    <property type="match status" value="1"/>
</dbReference>
<organism evidence="1 2">
    <name type="scientific">Bradyrhizobium hipponense</name>
    <dbReference type="NCBI Taxonomy" id="2605638"/>
    <lineage>
        <taxon>Bacteria</taxon>
        <taxon>Pseudomonadati</taxon>
        <taxon>Pseudomonadota</taxon>
        <taxon>Alphaproteobacteria</taxon>
        <taxon>Hyphomicrobiales</taxon>
        <taxon>Nitrobacteraceae</taxon>
        <taxon>Bradyrhizobium</taxon>
    </lineage>
</organism>
<dbReference type="PANTHER" id="PTHR47183:SF3">
    <property type="entry name" value="TRANSFERASE"/>
    <property type="match status" value="1"/>
</dbReference>
<dbReference type="InterPro" id="IPR013446">
    <property type="entry name" value="G1P_cyt_trans-like"/>
</dbReference>
<dbReference type="InterPro" id="IPR029044">
    <property type="entry name" value="Nucleotide-diphossugar_trans"/>
</dbReference>
<sequence length="75" mass="8972">FIFRKEIFDFIQEGEELVVEPFKRLIECDRLMAFKHEGFWRAMDTLRDRQVLEEMIERGQMPWRLDGGARAAVAP</sequence>
<proteinExistence type="predicted"/>
<dbReference type="GO" id="GO:0047343">
    <property type="term" value="F:glucose-1-phosphate cytidylyltransferase activity"/>
    <property type="evidence" value="ECO:0007669"/>
    <property type="project" value="InterPro"/>
</dbReference>
<name>A0A5S4Y8H7_9BRAD</name>